<dbReference type="InterPro" id="IPR013087">
    <property type="entry name" value="Znf_C2H2_type"/>
</dbReference>
<dbReference type="Gene3D" id="3.30.160.60">
    <property type="entry name" value="Classic Zinc Finger"/>
    <property type="match status" value="3"/>
</dbReference>
<reference evidence="10" key="1">
    <citation type="journal article" date="2021" name="Sci. Adv.">
        <title>The American lobster genome reveals insights on longevity, neural, and immune adaptations.</title>
        <authorList>
            <person name="Polinski J.M."/>
            <person name="Zimin A.V."/>
            <person name="Clark K.F."/>
            <person name="Kohn A.B."/>
            <person name="Sadowski N."/>
            <person name="Timp W."/>
            <person name="Ptitsyn A."/>
            <person name="Khanna P."/>
            <person name="Romanova D.Y."/>
            <person name="Williams P."/>
            <person name="Greenwood S.J."/>
            <person name="Moroz L.L."/>
            <person name="Walt D.R."/>
            <person name="Bodnar A.G."/>
        </authorList>
    </citation>
    <scope>NUCLEOTIDE SEQUENCE</scope>
    <source>
        <strain evidence="10">GMGI-L3</strain>
    </source>
</reference>
<organism evidence="10 11">
    <name type="scientific">Homarus americanus</name>
    <name type="common">American lobster</name>
    <dbReference type="NCBI Taxonomy" id="6706"/>
    <lineage>
        <taxon>Eukaryota</taxon>
        <taxon>Metazoa</taxon>
        <taxon>Ecdysozoa</taxon>
        <taxon>Arthropoda</taxon>
        <taxon>Crustacea</taxon>
        <taxon>Multicrustacea</taxon>
        <taxon>Malacostraca</taxon>
        <taxon>Eumalacostraca</taxon>
        <taxon>Eucarida</taxon>
        <taxon>Decapoda</taxon>
        <taxon>Pleocyemata</taxon>
        <taxon>Astacidea</taxon>
        <taxon>Nephropoidea</taxon>
        <taxon>Nephropidae</taxon>
        <taxon>Homarus</taxon>
    </lineage>
</organism>
<dbReference type="InterPro" id="IPR050331">
    <property type="entry name" value="Zinc_finger"/>
</dbReference>
<name>A0A8J5NB89_HOMAM</name>
<dbReference type="GO" id="GO:0005634">
    <property type="term" value="C:nucleus"/>
    <property type="evidence" value="ECO:0007669"/>
    <property type="project" value="UniProtKB-SubCell"/>
</dbReference>
<dbReference type="PROSITE" id="PS50157">
    <property type="entry name" value="ZINC_FINGER_C2H2_2"/>
    <property type="match status" value="3"/>
</dbReference>
<protein>
    <submittedName>
        <fullName evidence="10">Zinc finger protein ZFAT-like</fullName>
    </submittedName>
</protein>
<feature type="domain" description="C2H2-type" evidence="9">
    <location>
        <begin position="1082"/>
        <end position="1105"/>
    </location>
</feature>
<dbReference type="PANTHER" id="PTHR16515">
    <property type="entry name" value="PR DOMAIN ZINC FINGER PROTEIN"/>
    <property type="match status" value="1"/>
</dbReference>
<dbReference type="PROSITE" id="PS00028">
    <property type="entry name" value="ZINC_FINGER_C2H2_1"/>
    <property type="match status" value="4"/>
</dbReference>
<accession>A0A8J5NB89</accession>
<feature type="region of interest" description="Disordered" evidence="8">
    <location>
        <begin position="226"/>
        <end position="247"/>
    </location>
</feature>
<feature type="compositionally biased region" description="Polar residues" evidence="8">
    <location>
        <begin position="31"/>
        <end position="42"/>
    </location>
</feature>
<dbReference type="SUPFAM" id="SSF57667">
    <property type="entry name" value="beta-beta-alpha zinc fingers"/>
    <property type="match status" value="3"/>
</dbReference>
<comment type="subcellular location">
    <subcellularLocation>
        <location evidence="1">Nucleus</location>
    </subcellularLocation>
</comment>
<feature type="region of interest" description="Disordered" evidence="8">
    <location>
        <begin position="23"/>
        <end position="43"/>
    </location>
</feature>
<dbReference type="SMART" id="SM00355">
    <property type="entry name" value="ZnF_C2H2"/>
    <property type="match status" value="8"/>
</dbReference>
<evidence type="ECO:0000313" key="10">
    <source>
        <dbReference type="EMBL" id="KAG7176875.1"/>
    </source>
</evidence>
<evidence type="ECO:0000256" key="1">
    <source>
        <dbReference type="ARBA" id="ARBA00004123"/>
    </source>
</evidence>
<feature type="region of interest" description="Disordered" evidence="8">
    <location>
        <begin position="616"/>
        <end position="650"/>
    </location>
</feature>
<evidence type="ECO:0000256" key="2">
    <source>
        <dbReference type="ARBA" id="ARBA00022723"/>
    </source>
</evidence>
<feature type="compositionally biased region" description="Polar residues" evidence="8">
    <location>
        <begin position="619"/>
        <end position="650"/>
    </location>
</feature>
<feature type="region of interest" description="Disordered" evidence="8">
    <location>
        <begin position="901"/>
        <end position="956"/>
    </location>
</feature>
<feature type="domain" description="C2H2-type" evidence="9">
    <location>
        <begin position="1136"/>
        <end position="1164"/>
    </location>
</feature>
<evidence type="ECO:0000256" key="7">
    <source>
        <dbReference type="PROSITE-ProRule" id="PRU00042"/>
    </source>
</evidence>
<evidence type="ECO:0000256" key="4">
    <source>
        <dbReference type="ARBA" id="ARBA00022771"/>
    </source>
</evidence>
<keyword evidence="5" id="KW-0862">Zinc</keyword>
<feature type="non-terminal residue" evidence="10">
    <location>
        <position position="1"/>
    </location>
</feature>
<dbReference type="GO" id="GO:0003677">
    <property type="term" value="F:DNA binding"/>
    <property type="evidence" value="ECO:0007669"/>
    <property type="project" value="InterPro"/>
</dbReference>
<sequence length="1378" mass="151364">MDSLTCGLCKLTFHELEEFIEHKRSHGHQNLPRNASSQQGTETELGCEISYKTQMPISCPSTSQFGATATTSTLSVSTPSLSLAPNSCDTSSSVSLSNPSVNSTAPALFSMYLASSSQIRSSVIDTMESNCSFAEALERPKSVPDTGSTNTKVPDTFRSDIGSTSFLAPSKYCPLVSTPGTNGTKLIESIFDRKMSIPANGSLQSYNSPVSTVSILSPCSLSQVSSNDANKQLEQSKPSLSLDDVQQNMSEDEVKDVILIELSETPEKSCELVAKVNVPPCVLSAPTTGRSAIEEVLMDPQCEREKKTLSKLQSNQREVTCMISELNRQDYTATQDCLPNYCTDSSIAVPSDLSVIIDGVREQPVEASVSDHCVRQKVEDGVTGGKIGAKSYSSDNYGCVYATANPMSCTNTTANMDNLIYENSDHCTSLGNIVTTNVNITNDFSAEKVYFSQGSSIITTTTCMYINSDSKFENKPAESNYDKSVSDISRIVSLENEASVVSLREVISGSSDCYGTGATTSSNNTIARLSDEFSLRTNDDTASGISAMTPAATSCENFNAGNGSVTSETNNKIDTEFGGRTAVKIVPQIVSEANHETGTLCNIGNSEVVGKSINLAGNDGNTTKTSDIVASESSNRNSGNSATWTDPRNQTEAAVVVSDESGCTSHAEDSSPEVGVHTVPQSCGETTILNGEEINFVDSSELGPGSTDVADLAYASTPGLYTLLLNADNTFTLVAGDPIFRHGITLNTEMTSRGSGNCLAVEGNGSLQMSPEDSSARLTTNKRTVKRKLGRPRKEDMISNPEKNMELTKEKNFKFENNKFMCIDCNKTFIKQRQFDKHKCCMWQFSLEQLSHTDMESFAIPLLSQGKVQEAFASGDSHKDTNFKLHQDIVPEEDLGEEWKGSKYYKAKTKPKPSGGERRKRGRPPKVDSLGYGTRSKEDHSEQVPQPEGQAADDKECRYKGEVKPLQGPKSIPNTDTTPSLLSGVNADLTVLPRTSSETPYLHAIPTLPLFSNPRQQERLHKWIAQIDLSFVDSIIDKVCHDKGAPNKRGMAMYVCRECKVLFRTLLLCRRHCAKHMSKKAFTCPDCDFATTNVSALYSHYRNHTQNLYACDKCDFRARIKAHYRDHLETHNPSRHICQLCQKPYSTSNSLKSHIYLSHRNEEGMNYKRCLRKKKQEQNKQGLIYQCPVCSKLFYEKLLANKHIATHSSNVSKAVVKCEVCDTQPLHHGTLRRHLLKHKVIYICCICYKPQLTVSCLRSHLKEGLCNSHQGDTFKLSLLCSYTSPETFPSLISNKRLGLGPLLQDLTKHLTDHQMPDTKLSSNLIRQIQEAGYKQIYVLLQDEHKGALSKISNSQSPSKVMKIVINTRLTTVNEQVSI</sequence>
<proteinExistence type="predicted"/>
<gene>
    <name evidence="10" type="primary">ZFAT-L</name>
    <name evidence="10" type="ORF">Hamer_G000068</name>
</gene>
<dbReference type="Proteomes" id="UP000747542">
    <property type="component" value="Unassembled WGS sequence"/>
</dbReference>
<keyword evidence="2" id="KW-0479">Metal-binding</keyword>
<dbReference type="GO" id="GO:0010468">
    <property type="term" value="P:regulation of gene expression"/>
    <property type="evidence" value="ECO:0007669"/>
    <property type="project" value="TreeGrafter"/>
</dbReference>
<keyword evidence="11" id="KW-1185">Reference proteome</keyword>
<keyword evidence="4 7" id="KW-0863">Zinc-finger</keyword>
<evidence type="ECO:0000256" key="5">
    <source>
        <dbReference type="ARBA" id="ARBA00022833"/>
    </source>
</evidence>
<dbReference type="EMBL" id="JAHLQT010002534">
    <property type="protein sequence ID" value="KAG7176875.1"/>
    <property type="molecule type" value="Genomic_DNA"/>
</dbReference>
<evidence type="ECO:0000259" key="9">
    <source>
        <dbReference type="PROSITE" id="PS50157"/>
    </source>
</evidence>
<evidence type="ECO:0000256" key="3">
    <source>
        <dbReference type="ARBA" id="ARBA00022737"/>
    </source>
</evidence>
<feature type="domain" description="C2H2-type" evidence="9">
    <location>
        <begin position="1185"/>
        <end position="1212"/>
    </location>
</feature>
<dbReference type="InterPro" id="IPR017956">
    <property type="entry name" value="AT_hook_DNA-bd_motif"/>
</dbReference>
<keyword evidence="6" id="KW-0539">Nucleus</keyword>
<dbReference type="GO" id="GO:0008270">
    <property type="term" value="F:zinc ion binding"/>
    <property type="evidence" value="ECO:0007669"/>
    <property type="project" value="UniProtKB-KW"/>
</dbReference>
<dbReference type="PANTHER" id="PTHR16515:SF66">
    <property type="entry name" value="C2H2-TYPE DOMAIN-CONTAINING PROTEIN"/>
    <property type="match status" value="1"/>
</dbReference>
<comment type="caution">
    <text evidence="10">The sequence shown here is derived from an EMBL/GenBank/DDBJ whole genome shotgun (WGS) entry which is preliminary data.</text>
</comment>
<keyword evidence="3" id="KW-0677">Repeat</keyword>
<evidence type="ECO:0000256" key="8">
    <source>
        <dbReference type="SAM" id="MobiDB-lite"/>
    </source>
</evidence>
<evidence type="ECO:0000256" key="6">
    <source>
        <dbReference type="ARBA" id="ARBA00023242"/>
    </source>
</evidence>
<dbReference type="SMART" id="SM00384">
    <property type="entry name" value="AT_hook"/>
    <property type="match status" value="2"/>
</dbReference>
<dbReference type="InterPro" id="IPR036236">
    <property type="entry name" value="Znf_C2H2_sf"/>
</dbReference>
<evidence type="ECO:0000313" key="11">
    <source>
        <dbReference type="Proteomes" id="UP000747542"/>
    </source>
</evidence>